<keyword evidence="1" id="KW-0802">TPR repeat</keyword>
<keyword evidence="5" id="KW-1185">Reference proteome</keyword>
<proteinExistence type="predicted"/>
<keyword evidence="2" id="KW-1133">Transmembrane helix</keyword>
<organism evidence="4 5">
    <name type="scientific">Aquimarina rubra</name>
    <dbReference type="NCBI Taxonomy" id="1920033"/>
    <lineage>
        <taxon>Bacteria</taxon>
        <taxon>Pseudomonadati</taxon>
        <taxon>Bacteroidota</taxon>
        <taxon>Flavobacteriia</taxon>
        <taxon>Flavobacteriales</taxon>
        <taxon>Flavobacteriaceae</taxon>
        <taxon>Aquimarina</taxon>
    </lineage>
</organism>
<comment type="caution">
    <text evidence="4">The sequence shown here is derived from an EMBL/GenBank/DDBJ whole genome shotgun (WGS) entry which is preliminary data.</text>
</comment>
<dbReference type="Proteomes" id="UP001597319">
    <property type="component" value="Unassembled WGS sequence"/>
</dbReference>
<dbReference type="InterPro" id="IPR011990">
    <property type="entry name" value="TPR-like_helical_dom_sf"/>
</dbReference>
<feature type="repeat" description="TPR" evidence="1">
    <location>
        <begin position="94"/>
        <end position="127"/>
    </location>
</feature>
<reference evidence="5" key="1">
    <citation type="journal article" date="2019" name="Int. J. Syst. Evol. Microbiol.">
        <title>The Global Catalogue of Microorganisms (GCM) 10K type strain sequencing project: providing services to taxonomists for standard genome sequencing and annotation.</title>
        <authorList>
            <consortium name="The Broad Institute Genomics Platform"/>
            <consortium name="The Broad Institute Genome Sequencing Center for Infectious Disease"/>
            <person name="Wu L."/>
            <person name="Ma J."/>
        </authorList>
    </citation>
    <scope>NUCLEOTIDE SEQUENCE [LARGE SCALE GENOMIC DNA]</scope>
    <source>
        <strain evidence="5">KCTC 52274</strain>
    </source>
</reference>
<dbReference type="Gene3D" id="1.25.40.10">
    <property type="entry name" value="Tetratricopeptide repeat domain"/>
    <property type="match status" value="2"/>
</dbReference>
<dbReference type="SUPFAM" id="SSF48452">
    <property type="entry name" value="TPR-like"/>
    <property type="match status" value="2"/>
</dbReference>
<evidence type="ECO:0000256" key="1">
    <source>
        <dbReference type="PROSITE-ProRule" id="PRU00339"/>
    </source>
</evidence>
<feature type="domain" description="CHAT" evidence="3">
    <location>
        <begin position="606"/>
        <end position="868"/>
    </location>
</feature>
<dbReference type="Pfam" id="PF13181">
    <property type="entry name" value="TPR_8"/>
    <property type="match status" value="2"/>
</dbReference>
<evidence type="ECO:0000313" key="4">
    <source>
        <dbReference type="EMBL" id="MFD2561641.1"/>
    </source>
</evidence>
<evidence type="ECO:0000313" key="5">
    <source>
        <dbReference type="Proteomes" id="UP001597319"/>
    </source>
</evidence>
<dbReference type="PANTHER" id="PTHR10098">
    <property type="entry name" value="RAPSYN-RELATED"/>
    <property type="match status" value="1"/>
</dbReference>
<gene>
    <name evidence="4" type="ORF">ACFSR1_03095</name>
</gene>
<sequence length="905" mass="104784">MKRFYPLFFLISSIIVAQEKIYTHIQSLPINDSIKSLKIDSLLAQNINQQKFLAVDIVGNKYANWHYKNERVSSSIEALLLSIEYHQGDAKYLQRKYYKLGQFYAQLKNKAESIKAYKEVVKIDADPVRTARACTLLGYSYFENGDYHKSQQYYEIAEKKFRKEKQLDRLVNNHINSSNTYSRINTKTAQKKIIKNLLEADSISKVTPIPLNIILKIKKSLLSYYVDYETRNTELGEKYGLETLQIAKQLQDSLEISGTYNLLGTLYDHSAPKKGISYNEKALLFNTQSKYIRSISYASIGLCNSKLKNYEKSISNFHIALELITEFDFKTHNTKVIEKVLNQYFDKDNNLWVIINNLAEVHLLKYERDQDIYSLEKSIRFFRIADKIIDLYNQNTDETNTKLIWRRKATELYGRALKATFLSKRIDIAHLFMEKNKALLLYEENNKRQQLQNIKLNQNVVDRKSTLQKKILILEKSKSLSEDKKISLLKYKQTLKKLLDSIQTISPDNLSLKKTYTPKSIPEIQASLDTNEVILEYHINIDEGYGIYPNTDKTYLICISKEKEYLLEINTPKNFKRSIQQLCQKQLKPFRNDQDILEYTTESFKIYKTLFPVEIREIIRDKELTIIPDNYLSTIPFESLVVSEKKSNDYLINYHQISYKYSYTFHDQNKNNLELSDQNYAAFAPVYFNDLVLPELEESKAEVTSLHQYFNGQIFLEEKATKQSFLDILEKTSIIHLATHADANDSIAPWIAFSDQKMFLNELSISPNSASLVVLSACNTTNGKIETGEGVMSLARGFFYGGAQTTISSLWNVDDKSSQFIFKDFYSNLNQGASKSKALHMAKINYLKNHVGSEASPYYWASLVLIGDTSSLQKSNWITVLSTMCISGILIVLILYIKKKSIINW</sequence>
<evidence type="ECO:0000259" key="3">
    <source>
        <dbReference type="Pfam" id="PF12770"/>
    </source>
</evidence>
<feature type="transmembrane region" description="Helical" evidence="2">
    <location>
        <begin position="877"/>
        <end position="897"/>
    </location>
</feature>
<dbReference type="RefSeq" id="WP_378289517.1">
    <property type="nucleotide sequence ID" value="NZ_JBHULE010000002.1"/>
</dbReference>
<keyword evidence="2" id="KW-0812">Transmembrane</keyword>
<dbReference type="PROSITE" id="PS50005">
    <property type="entry name" value="TPR"/>
    <property type="match status" value="1"/>
</dbReference>
<protein>
    <submittedName>
        <fullName evidence="4">CHAT domain-containing protein</fullName>
    </submittedName>
</protein>
<dbReference type="EMBL" id="JBHULE010000002">
    <property type="protein sequence ID" value="MFD2561641.1"/>
    <property type="molecule type" value="Genomic_DNA"/>
</dbReference>
<dbReference type="InterPro" id="IPR019734">
    <property type="entry name" value="TPR_rpt"/>
</dbReference>
<dbReference type="SMART" id="SM00028">
    <property type="entry name" value="TPR"/>
    <property type="match status" value="3"/>
</dbReference>
<accession>A0ABW5LBZ6</accession>
<dbReference type="Pfam" id="PF12770">
    <property type="entry name" value="CHAT"/>
    <property type="match status" value="1"/>
</dbReference>
<keyword evidence="2" id="KW-0472">Membrane</keyword>
<evidence type="ECO:0000256" key="2">
    <source>
        <dbReference type="SAM" id="Phobius"/>
    </source>
</evidence>
<name>A0ABW5LBZ6_9FLAO</name>
<dbReference type="InterPro" id="IPR024983">
    <property type="entry name" value="CHAT_dom"/>
</dbReference>